<evidence type="ECO:0000256" key="5">
    <source>
        <dbReference type="ARBA" id="ARBA00022960"/>
    </source>
</evidence>
<dbReference type="Proteomes" id="UP000265800">
    <property type="component" value="Unassembled WGS sequence"/>
</dbReference>
<comment type="function">
    <text evidence="10">Cell wall formation. Catalyzes the transfer of a GlcNAc subunit on undecaprenyl-pyrophosphoryl-MurNAc-pentapeptide (lipid intermediate I) to form undecaprenyl-pyrophosphoryl-MurNAc-(pentapeptide)GlcNAc (lipid intermediate II).</text>
</comment>
<dbReference type="PANTHER" id="PTHR21015:SF22">
    <property type="entry name" value="GLYCOSYLTRANSFERASE"/>
    <property type="match status" value="1"/>
</dbReference>
<keyword evidence="1 10" id="KW-1003">Cell membrane</keyword>
<dbReference type="EMBL" id="QWKZ01000032">
    <property type="protein sequence ID" value="RIH86439.1"/>
    <property type="molecule type" value="Genomic_DNA"/>
</dbReference>
<evidence type="ECO:0000313" key="13">
    <source>
        <dbReference type="EMBL" id="RIH86439.1"/>
    </source>
</evidence>
<dbReference type="GO" id="GO:0005975">
    <property type="term" value="P:carbohydrate metabolic process"/>
    <property type="evidence" value="ECO:0007669"/>
    <property type="project" value="InterPro"/>
</dbReference>
<dbReference type="AlphaFoldDB" id="A0A399ETM8"/>
<dbReference type="GO" id="GO:0008360">
    <property type="term" value="P:regulation of cell shape"/>
    <property type="evidence" value="ECO:0007669"/>
    <property type="project" value="UniProtKB-KW"/>
</dbReference>
<dbReference type="Pfam" id="PF03033">
    <property type="entry name" value="Glyco_transf_28"/>
    <property type="match status" value="1"/>
</dbReference>
<dbReference type="GO" id="GO:0009252">
    <property type="term" value="P:peptidoglycan biosynthetic process"/>
    <property type="evidence" value="ECO:0007669"/>
    <property type="project" value="UniProtKB-UniRule"/>
</dbReference>
<comment type="similarity">
    <text evidence="10">Belongs to the glycosyltransferase 28 family. MurG subfamily.</text>
</comment>
<feature type="binding site" evidence="10">
    <location>
        <position position="164"/>
    </location>
    <ligand>
        <name>UDP-N-acetyl-alpha-D-glucosamine</name>
        <dbReference type="ChEBI" id="CHEBI:57705"/>
    </ligand>
</feature>
<keyword evidence="8 10" id="KW-0131">Cell cycle</keyword>
<keyword evidence="6 10" id="KW-0573">Peptidoglycan synthesis</keyword>
<dbReference type="UniPathway" id="UPA00219"/>
<evidence type="ECO:0000256" key="1">
    <source>
        <dbReference type="ARBA" id="ARBA00022475"/>
    </source>
</evidence>
<keyword evidence="9 10" id="KW-0961">Cell wall biogenesis/degradation</keyword>
<dbReference type="GO" id="GO:0071555">
    <property type="term" value="P:cell wall organization"/>
    <property type="evidence" value="ECO:0007669"/>
    <property type="project" value="UniProtKB-KW"/>
</dbReference>
<organism evidence="13 14">
    <name type="scientific">Meiothermus luteus</name>
    <dbReference type="NCBI Taxonomy" id="2026184"/>
    <lineage>
        <taxon>Bacteria</taxon>
        <taxon>Thermotogati</taxon>
        <taxon>Deinococcota</taxon>
        <taxon>Deinococci</taxon>
        <taxon>Thermales</taxon>
        <taxon>Thermaceae</taxon>
        <taxon>Meiothermus</taxon>
    </lineage>
</organism>
<comment type="caution">
    <text evidence="10">Lacks conserved residue(s) required for the propagation of feature annotation.</text>
</comment>
<comment type="pathway">
    <text evidence="10">Cell wall biogenesis; peptidoglycan biosynthesis.</text>
</comment>
<feature type="binding site" evidence="10">
    <location>
        <position position="123"/>
    </location>
    <ligand>
        <name>UDP-N-acetyl-alpha-D-glucosamine</name>
        <dbReference type="ChEBI" id="CHEBI:57705"/>
    </ligand>
</feature>
<keyword evidence="5 10" id="KW-0133">Cell shape</keyword>
<dbReference type="CDD" id="cd03785">
    <property type="entry name" value="GT28_MurG"/>
    <property type="match status" value="1"/>
</dbReference>
<evidence type="ECO:0000256" key="7">
    <source>
        <dbReference type="ARBA" id="ARBA00023136"/>
    </source>
</evidence>
<evidence type="ECO:0000259" key="11">
    <source>
        <dbReference type="Pfam" id="PF03033"/>
    </source>
</evidence>
<dbReference type="InterPro" id="IPR007235">
    <property type="entry name" value="Glyco_trans_28_C"/>
</dbReference>
<evidence type="ECO:0000313" key="14">
    <source>
        <dbReference type="Proteomes" id="UP000265800"/>
    </source>
</evidence>
<gene>
    <name evidence="10 13" type="primary">murG</name>
    <name evidence="13" type="ORF">Mlute_01267</name>
</gene>
<feature type="binding site" evidence="10">
    <location>
        <begin position="13"/>
        <end position="15"/>
    </location>
    <ligand>
        <name>UDP-N-acetyl-alpha-D-glucosamine</name>
        <dbReference type="ChEBI" id="CHEBI:57705"/>
    </ligand>
</feature>
<dbReference type="GO" id="GO:0051301">
    <property type="term" value="P:cell division"/>
    <property type="evidence" value="ECO:0007669"/>
    <property type="project" value="UniProtKB-KW"/>
</dbReference>
<dbReference type="PANTHER" id="PTHR21015">
    <property type="entry name" value="UDP-N-ACETYLGLUCOSAMINE--N-ACETYLMURAMYL-(PENTAPEPTIDE) PYROPHOSPHORYL-UNDECAPRENOL N-ACETYLGLUCOSAMINE TRANSFERASE 1"/>
    <property type="match status" value="1"/>
</dbReference>
<evidence type="ECO:0000256" key="3">
    <source>
        <dbReference type="ARBA" id="ARBA00022676"/>
    </source>
</evidence>
<evidence type="ECO:0000256" key="4">
    <source>
        <dbReference type="ARBA" id="ARBA00022679"/>
    </source>
</evidence>
<keyword evidence="14" id="KW-1185">Reference proteome</keyword>
<feature type="binding site" evidence="10">
    <location>
        <position position="192"/>
    </location>
    <ligand>
        <name>UDP-N-acetyl-alpha-D-glucosamine</name>
        <dbReference type="ChEBI" id="CHEBI:57705"/>
    </ligand>
</feature>
<dbReference type="Pfam" id="PF04101">
    <property type="entry name" value="Glyco_tran_28_C"/>
    <property type="match status" value="1"/>
</dbReference>
<evidence type="ECO:0000256" key="10">
    <source>
        <dbReference type="HAMAP-Rule" id="MF_00033"/>
    </source>
</evidence>
<protein>
    <recommendedName>
        <fullName evidence="10">UDP-N-acetylglucosamine--N-acetylmuramyl-(pentapeptide) pyrophosphoryl-undecaprenol N-acetylglucosamine transferase</fullName>
        <ecNumber evidence="10">2.4.1.227</ecNumber>
    </recommendedName>
    <alternativeName>
        <fullName evidence="10">Undecaprenyl-PP-MurNAc-pentapeptide-UDPGlcNAc GlcNAc transferase</fullName>
    </alternativeName>
</protein>
<evidence type="ECO:0000256" key="8">
    <source>
        <dbReference type="ARBA" id="ARBA00023306"/>
    </source>
</evidence>
<keyword evidence="7 10" id="KW-0472">Membrane</keyword>
<evidence type="ECO:0000256" key="9">
    <source>
        <dbReference type="ARBA" id="ARBA00023316"/>
    </source>
</evidence>
<sequence length="348" mass="37179">MKAGLVVVTGGGTGGHLYPGLAAAQALLEAGLAVVYVGALGGLEERILPKSGLPYRLIPAGKLSREALQPQEALKLLRGLKAAQQTLRELRPKAVLSMGGYAGFPAAFVAALRGIPLVVHEQNAKLGLANQALARLARRLALATPLALPPSLAAKAQVVGYPVREEAHSAEEARARLGLDPHRPTLLVLGGSQGSQELNRELPERLYPLLSHWQVLHQCGPRWEAEMKARERPHYHIRGYVEAPLAWSAADLAITRCGAGTLAEAAFHQVPVLGVPLPRHLDGGAQWANVGFYAERGAARRLSSWTEFERELEALLEPSTRAQIRAKLKGLSSAGAAQRLAQAVLEVV</sequence>
<comment type="caution">
    <text evidence="13">The sequence shown here is derived from an EMBL/GenBank/DDBJ whole genome shotgun (WGS) entry which is preliminary data.</text>
</comment>
<keyword evidence="2 10" id="KW-0132">Cell division</keyword>
<dbReference type="InterPro" id="IPR006009">
    <property type="entry name" value="GlcNAc_MurG"/>
</dbReference>
<dbReference type="GO" id="GO:0051991">
    <property type="term" value="F:UDP-N-acetyl-D-glucosamine:N-acetylmuramoyl-L-alanyl-D-glutamyl-meso-2,6-diaminopimelyl-D-alanyl-D-alanine-diphosphoundecaprenol 4-beta-N-acetylglucosaminlytransferase activity"/>
    <property type="evidence" value="ECO:0007669"/>
    <property type="project" value="RHEA"/>
</dbReference>
<dbReference type="SUPFAM" id="SSF53756">
    <property type="entry name" value="UDP-Glycosyltransferase/glycogen phosphorylase"/>
    <property type="match status" value="1"/>
</dbReference>
<proteinExistence type="inferred from homology"/>
<accession>A0A399ETM8</accession>
<evidence type="ECO:0000256" key="6">
    <source>
        <dbReference type="ARBA" id="ARBA00022984"/>
    </source>
</evidence>
<comment type="subcellular location">
    <subcellularLocation>
        <location evidence="10">Cell membrane</location>
        <topology evidence="10">Peripheral membrane protein</topology>
        <orientation evidence="10">Cytoplasmic side</orientation>
    </subcellularLocation>
</comment>
<dbReference type="InterPro" id="IPR004276">
    <property type="entry name" value="GlycoTrans_28_N"/>
</dbReference>
<keyword evidence="3 10" id="KW-0328">Glycosyltransferase</keyword>
<keyword evidence="4 10" id="KW-0808">Transferase</keyword>
<name>A0A399ETM8_9DEIN</name>
<dbReference type="GO" id="GO:0050511">
    <property type="term" value="F:undecaprenyldiphospho-muramoylpentapeptide beta-N-acetylglucosaminyltransferase activity"/>
    <property type="evidence" value="ECO:0007669"/>
    <property type="project" value="UniProtKB-UniRule"/>
</dbReference>
<dbReference type="Gene3D" id="3.40.50.2000">
    <property type="entry name" value="Glycogen Phosphorylase B"/>
    <property type="match status" value="2"/>
</dbReference>
<feature type="domain" description="Glycosyltransferase family 28 N-terminal" evidence="11">
    <location>
        <begin position="6"/>
        <end position="140"/>
    </location>
</feature>
<feature type="binding site" evidence="10">
    <location>
        <position position="286"/>
    </location>
    <ligand>
        <name>UDP-N-acetyl-alpha-D-glucosamine</name>
        <dbReference type="ChEBI" id="CHEBI:57705"/>
    </ligand>
</feature>
<dbReference type="GO" id="GO:0005886">
    <property type="term" value="C:plasma membrane"/>
    <property type="evidence" value="ECO:0007669"/>
    <property type="project" value="UniProtKB-SubCell"/>
</dbReference>
<dbReference type="HAMAP" id="MF_00033">
    <property type="entry name" value="MurG"/>
    <property type="match status" value="1"/>
</dbReference>
<evidence type="ECO:0000259" key="12">
    <source>
        <dbReference type="Pfam" id="PF04101"/>
    </source>
</evidence>
<feature type="domain" description="Glycosyl transferase family 28 C-terminal" evidence="12">
    <location>
        <begin position="185"/>
        <end position="318"/>
    </location>
</feature>
<comment type="catalytic activity">
    <reaction evidence="10">
        <text>di-trans,octa-cis-undecaprenyl diphospho-N-acetyl-alpha-D-muramoyl-L-alanyl-D-glutamyl-meso-2,6-diaminopimeloyl-D-alanyl-D-alanine + UDP-N-acetyl-alpha-D-glucosamine = di-trans,octa-cis-undecaprenyl diphospho-[N-acetyl-alpha-D-glucosaminyl-(1-&gt;4)]-N-acetyl-alpha-D-muramoyl-L-alanyl-D-glutamyl-meso-2,6-diaminopimeloyl-D-alanyl-D-alanine + UDP + H(+)</text>
        <dbReference type="Rhea" id="RHEA:31227"/>
        <dbReference type="ChEBI" id="CHEBI:15378"/>
        <dbReference type="ChEBI" id="CHEBI:57705"/>
        <dbReference type="ChEBI" id="CHEBI:58223"/>
        <dbReference type="ChEBI" id="CHEBI:61387"/>
        <dbReference type="ChEBI" id="CHEBI:61388"/>
        <dbReference type="EC" id="2.4.1.227"/>
    </reaction>
</comment>
<dbReference type="EC" id="2.4.1.227" evidence="10"/>
<evidence type="ECO:0000256" key="2">
    <source>
        <dbReference type="ARBA" id="ARBA00022618"/>
    </source>
</evidence>
<reference evidence="13 14" key="1">
    <citation type="submission" date="2018-08" db="EMBL/GenBank/DDBJ databases">
        <title>Meiothermus luteus KCTC 52599 genome sequencing project.</title>
        <authorList>
            <person name="Da Costa M.S."/>
            <person name="Albuquerque L."/>
            <person name="Raposo P."/>
            <person name="Froufe H.J.C."/>
            <person name="Barroso C.S."/>
            <person name="Egas C."/>
        </authorList>
    </citation>
    <scope>NUCLEOTIDE SEQUENCE [LARGE SCALE GENOMIC DNA]</scope>
    <source>
        <strain evidence="13 14">KCTC 52599</strain>
    </source>
</reference>